<reference evidence="3" key="2">
    <citation type="journal article" date="2023" name="IMA Fungus">
        <title>Comparative genomic study of the Penicillium genus elucidates a diverse pangenome and 15 lateral gene transfer events.</title>
        <authorList>
            <person name="Petersen C."/>
            <person name="Sorensen T."/>
            <person name="Nielsen M.R."/>
            <person name="Sondergaard T.E."/>
            <person name="Sorensen J.L."/>
            <person name="Fitzpatrick D.A."/>
            <person name="Frisvad J.C."/>
            <person name="Nielsen K.L."/>
        </authorList>
    </citation>
    <scope>NUCLEOTIDE SEQUENCE</scope>
    <source>
        <strain evidence="3">IBT 30069</strain>
    </source>
</reference>
<feature type="region of interest" description="Disordered" evidence="1">
    <location>
        <begin position="58"/>
        <end position="92"/>
    </location>
</feature>
<dbReference type="InterPro" id="IPR054505">
    <property type="entry name" value="Myb_DNA-bind_8"/>
</dbReference>
<evidence type="ECO:0000256" key="1">
    <source>
        <dbReference type="SAM" id="MobiDB-lite"/>
    </source>
</evidence>
<feature type="region of interest" description="Disordered" evidence="1">
    <location>
        <begin position="252"/>
        <end position="274"/>
    </location>
</feature>
<proteinExistence type="predicted"/>
<feature type="compositionally biased region" description="Basic residues" evidence="1">
    <location>
        <begin position="66"/>
        <end position="75"/>
    </location>
</feature>
<feature type="compositionally biased region" description="Basic and acidic residues" evidence="1">
    <location>
        <begin position="76"/>
        <end position="87"/>
    </location>
</feature>
<dbReference type="Pfam" id="PF22980">
    <property type="entry name" value="Myb_DNA-bind_8"/>
    <property type="match status" value="1"/>
</dbReference>
<evidence type="ECO:0000259" key="2">
    <source>
        <dbReference type="Pfam" id="PF22980"/>
    </source>
</evidence>
<comment type="caution">
    <text evidence="3">The sequence shown here is derived from an EMBL/GenBank/DDBJ whole genome shotgun (WGS) entry which is preliminary data.</text>
</comment>
<feature type="domain" description="Myb-like DNA-binding" evidence="2">
    <location>
        <begin position="14"/>
        <end position="59"/>
    </location>
</feature>
<dbReference type="AlphaFoldDB" id="A0A9W9K5P1"/>
<accession>A0A9W9K5P1</accession>
<gene>
    <name evidence="3" type="ORF">N7456_008968</name>
</gene>
<protein>
    <recommendedName>
        <fullName evidence="2">Myb-like DNA-binding domain-containing protein</fullName>
    </recommendedName>
</protein>
<dbReference type="OrthoDB" id="3944408at2759"/>
<evidence type="ECO:0000313" key="3">
    <source>
        <dbReference type="EMBL" id="KAJ5093107.1"/>
    </source>
</evidence>
<dbReference type="Proteomes" id="UP001149165">
    <property type="component" value="Unassembled WGS sequence"/>
</dbReference>
<dbReference type="EMBL" id="JAPQKH010000006">
    <property type="protein sequence ID" value="KAJ5093107.1"/>
    <property type="molecule type" value="Genomic_DNA"/>
</dbReference>
<organism evidence="3 4">
    <name type="scientific">Penicillium angulare</name>
    <dbReference type="NCBI Taxonomy" id="116970"/>
    <lineage>
        <taxon>Eukaryota</taxon>
        <taxon>Fungi</taxon>
        <taxon>Dikarya</taxon>
        <taxon>Ascomycota</taxon>
        <taxon>Pezizomycotina</taxon>
        <taxon>Eurotiomycetes</taxon>
        <taxon>Eurotiomycetidae</taxon>
        <taxon>Eurotiales</taxon>
        <taxon>Aspergillaceae</taxon>
        <taxon>Penicillium</taxon>
    </lineage>
</organism>
<evidence type="ECO:0000313" key="4">
    <source>
        <dbReference type="Proteomes" id="UP001149165"/>
    </source>
</evidence>
<name>A0A9W9K5P1_9EURO</name>
<sequence length="287" mass="32622">MRQRGKVLDTEGPTPKFLYAMLKQLDLKIIDWNQVALDIAISNGHAARMRFSRFRNQMEGTTGAKRGPKKSIAKGKKGEKSEMEHPEPQLPNMLQNPNPLSAPMEIEQPLNEIKMEPRDSDIDLDSVKCEPSNEESSTLRRFPEFYDPHHWYQPSLTSSMDFDPQMHARHPFFATEMYSPLAGMSHTPSSISAMGPQQFYLHAPERRHQQLASSFPHAPVLRWEQPTSPPHFFQPLTDPALFNTSISTWEPSVLDQRSSQPPAPVVKTEEDNDLTGASCKIEAYQLD</sequence>
<keyword evidence="4" id="KW-1185">Reference proteome</keyword>
<reference evidence="3" key="1">
    <citation type="submission" date="2022-11" db="EMBL/GenBank/DDBJ databases">
        <authorList>
            <person name="Petersen C."/>
        </authorList>
    </citation>
    <scope>NUCLEOTIDE SEQUENCE</scope>
    <source>
        <strain evidence="3">IBT 30069</strain>
    </source>
</reference>